<feature type="non-terminal residue" evidence="1">
    <location>
        <position position="1"/>
    </location>
</feature>
<comment type="caution">
    <text evidence="1">The sequence shown here is derived from an EMBL/GenBank/DDBJ whole genome shotgun (WGS) entry which is preliminary data.</text>
</comment>
<dbReference type="AlphaFoldDB" id="A0A656GKX5"/>
<protein>
    <submittedName>
        <fullName evidence="1">Prophage PSPPH01 tail tape measure domain-containing protein</fullName>
    </submittedName>
</protein>
<accession>A0A656GKX5</accession>
<dbReference type="Proteomes" id="UP000003465">
    <property type="component" value="Unassembled WGS sequence"/>
</dbReference>
<reference evidence="1 2" key="1">
    <citation type="journal article" date="2011" name="PLoS Pathog.">
        <title>Dynamic evolution of pathogenicity revealed by sequencing and comparative genomics of 19 Pseudomonas syringae isolates.</title>
        <authorList>
            <person name="Baltrus D.A."/>
            <person name="Nishimura M.T."/>
            <person name="Romanchuk A."/>
            <person name="Chang J.H."/>
            <person name="Mukhtar M.S."/>
            <person name="Cherkis K."/>
            <person name="Roach J."/>
            <person name="Grant S.R."/>
            <person name="Jones C.D."/>
            <person name="Dangl J.L."/>
        </authorList>
    </citation>
    <scope>NUCLEOTIDE SEQUENCE [LARGE SCALE GENOMIC DNA]</scope>
    <source>
        <strain evidence="1 2">301020</strain>
    </source>
</reference>
<proteinExistence type="predicted"/>
<evidence type="ECO:0000313" key="2">
    <source>
        <dbReference type="Proteomes" id="UP000003465"/>
    </source>
</evidence>
<sequence>AGRLARLAGAAGKLGSVTKMVPGAKFLDAGMLALDTYQNAETQDEKAEGYGGAAG</sequence>
<name>A0A656GKX5_PSEA0</name>
<dbReference type="EMBL" id="AEAG01002398">
    <property type="protein sequence ID" value="EGH26492.1"/>
    <property type="molecule type" value="Genomic_DNA"/>
</dbReference>
<organism evidence="1 2">
    <name type="scientific">Pseudomonas amygdali pv. mori str. 301020</name>
    <dbReference type="NCBI Taxonomy" id="629261"/>
    <lineage>
        <taxon>Bacteria</taxon>
        <taxon>Pseudomonadati</taxon>
        <taxon>Pseudomonadota</taxon>
        <taxon>Gammaproteobacteria</taxon>
        <taxon>Pseudomonadales</taxon>
        <taxon>Pseudomonadaceae</taxon>
        <taxon>Pseudomonas</taxon>
        <taxon>Pseudomonas amygdali</taxon>
    </lineage>
</organism>
<evidence type="ECO:0000313" key="1">
    <source>
        <dbReference type="EMBL" id="EGH26492.1"/>
    </source>
</evidence>
<gene>
    <name evidence="1" type="ORF">PSYMO_35597</name>
</gene>
<feature type="non-terminal residue" evidence="1">
    <location>
        <position position="55"/>
    </location>
</feature>